<evidence type="ECO:0000313" key="2">
    <source>
        <dbReference type="EMBL" id="MFD2512572.1"/>
    </source>
</evidence>
<reference evidence="3" key="1">
    <citation type="journal article" date="2019" name="Int. J. Syst. Evol. Microbiol.">
        <title>The Global Catalogue of Microorganisms (GCM) 10K type strain sequencing project: providing services to taxonomists for standard genome sequencing and annotation.</title>
        <authorList>
            <consortium name="The Broad Institute Genomics Platform"/>
            <consortium name="The Broad Institute Genome Sequencing Center for Infectious Disease"/>
            <person name="Wu L."/>
            <person name="Ma J."/>
        </authorList>
    </citation>
    <scope>NUCLEOTIDE SEQUENCE [LARGE SCALE GENOMIC DNA]</scope>
    <source>
        <strain evidence="3">KCTC 42498</strain>
    </source>
</reference>
<name>A0ABW5IG54_9BACT</name>
<proteinExistence type="predicted"/>
<organism evidence="2 3">
    <name type="scientific">Pontibacter locisalis</name>
    <dbReference type="NCBI Taxonomy" id="1719035"/>
    <lineage>
        <taxon>Bacteria</taxon>
        <taxon>Pseudomonadati</taxon>
        <taxon>Bacteroidota</taxon>
        <taxon>Cytophagia</taxon>
        <taxon>Cytophagales</taxon>
        <taxon>Hymenobacteraceae</taxon>
        <taxon>Pontibacter</taxon>
    </lineage>
</organism>
<feature type="chain" id="PRO_5046519502" description="YD repeat-containing protein" evidence="1">
    <location>
        <begin position="25"/>
        <end position="284"/>
    </location>
</feature>
<keyword evidence="1" id="KW-0732">Signal</keyword>
<dbReference type="PROSITE" id="PS51257">
    <property type="entry name" value="PROKAR_LIPOPROTEIN"/>
    <property type="match status" value="1"/>
</dbReference>
<evidence type="ECO:0008006" key="4">
    <source>
        <dbReference type="Google" id="ProtNLM"/>
    </source>
</evidence>
<comment type="caution">
    <text evidence="2">The sequence shown here is derived from an EMBL/GenBank/DDBJ whole genome shotgun (WGS) entry which is preliminary data.</text>
</comment>
<accession>A0ABW5IG54</accession>
<dbReference type="Proteomes" id="UP001597544">
    <property type="component" value="Unassembled WGS sequence"/>
</dbReference>
<sequence length="284" mass="33837">MKQKLKFALILLVILYGCGSSKFAFEENLLPESNFRGKVRTVKTTTYSADIENGKVTKGKKADTQSRPETVMLYDQEGNLLEERQYDSDGTLVNKWVYEYNDKGKETGRAYYFYGDLVEKEVNKYDEAGNLTEQYAYDYNDSLKYKREIRYDEKGNVKEIEADRDLFWGRRNIYTYNEEENTVAERTFYEDSTFNFRTIYRFDKKNNLVGLETYDSEGTLQDSTIYTYDKMGNEVQARTYSPQGKRINQTTNKYEYDRKKNWIRKIEYEDGEAKYIVEREIEYF</sequence>
<dbReference type="Gene3D" id="2.180.10.10">
    <property type="entry name" value="RHS repeat-associated core"/>
    <property type="match status" value="1"/>
</dbReference>
<dbReference type="RefSeq" id="WP_377502801.1">
    <property type="nucleotide sequence ID" value="NZ_JBHULU010000002.1"/>
</dbReference>
<evidence type="ECO:0000256" key="1">
    <source>
        <dbReference type="SAM" id="SignalP"/>
    </source>
</evidence>
<keyword evidence="3" id="KW-1185">Reference proteome</keyword>
<dbReference type="EMBL" id="JBHULU010000002">
    <property type="protein sequence ID" value="MFD2512572.1"/>
    <property type="molecule type" value="Genomic_DNA"/>
</dbReference>
<protein>
    <recommendedName>
        <fullName evidence="4">YD repeat-containing protein</fullName>
    </recommendedName>
</protein>
<feature type="signal peptide" evidence="1">
    <location>
        <begin position="1"/>
        <end position="24"/>
    </location>
</feature>
<evidence type="ECO:0000313" key="3">
    <source>
        <dbReference type="Proteomes" id="UP001597544"/>
    </source>
</evidence>
<gene>
    <name evidence="2" type="ORF">ACFSRY_01725</name>
</gene>